<gene>
    <name evidence="1" type="ORF">PSYICH_LOCUS8815</name>
</gene>
<sequence length="130" mass="15071">MEQGFVKADSNNLPRVDYFIDYISAKYRNVKSLSLVILKKLPITSIYLKSSIHCRAARSCYDEEAIDYVQLKREDDVVVVVNGRITSEHRVRLKLYEFSVKIVTKIEKNLISIREDCTVSLGIYHSIRLD</sequence>
<protein>
    <submittedName>
        <fullName evidence="1">Uncharacterized protein</fullName>
    </submittedName>
</protein>
<dbReference type="EMBL" id="OV651815">
    <property type="protein sequence ID" value="CAH1109081.1"/>
    <property type="molecule type" value="Genomic_DNA"/>
</dbReference>
<dbReference type="Proteomes" id="UP001153636">
    <property type="component" value="Chromosome 3"/>
</dbReference>
<name>A0A9P0CVM4_9CUCU</name>
<evidence type="ECO:0000313" key="1">
    <source>
        <dbReference type="EMBL" id="CAH1109081.1"/>
    </source>
</evidence>
<dbReference type="OrthoDB" id="6765664at2759"/>
<dbReference type="AlphaFoldDB" id="A0A9P0CVM4"/>
<proteinExistence type="predicted"/>
<evidence type="ECO:0000313" key="2">
    <source>
        <dbReference type="Proteomes" id="UP001153636"/>
    </source>
</evidence>
<organism evidence="1 2">
    <name type="scientific">Psylliodes chrysocephalus</name>
    <dbReference type="NCBI Taxonomy" id="3402493"/>
    <lineage>
        <taxon>Eukaryota</taxon>
        <taxon>Metazoa</taxon>
        <taxon>Ecdysozoa</taxon>
        <taxon>Arthropoda</taxon>
        <taxon>Hexapoda</taxon>
        <taxon>Insecta</taxon>
        <taxon>Pterygota</taxon>
        <taxon>Neoptera</taxon>
        <taxon>Endopterygota</taxon>
        <taxon>Coleoptera</taxon>
        <taxon>Polyphaga</taxon>
        <taxon>Cucujiformia</taxon>
        <taxon>Chrysomeloidea</taxon>
        <taxon>Chrysomelidae</taxon>
        <taxon>Galerucinae</taxon>
        <taxon>Alticini</taxon>
        <taxon>Psylliodes</taxon>
    </lineage>
</organism>
<reference evidence="1" key="1">
    <citation type="submission" date="2022-01" db="EMBL/GenBank/DDBJ databases">
        <authorList>
            <person name="King R."/>
        </authorList>
    </citation>
    <scope>NUCLEOTIDE SEQUENCE</scope>
</reference>
<accession>A0A9P0CVM4</accession>
<keyword evidence="2" id="KW-1185">Reference proteome</keyword>